<name>A0ABV3SCG5_9HYPH</name>
<dbReference type="RefSeq" id="WP_367951956.1">
    <property type="nucleotide sequence ID" value="NZ_JBDPGJ010000001.1"/>
</dbReference>
<dbReference type="InterPro" id="IPR013783">
    <property type="entry name" value="Ig-like_fold"/>
</dbReference>
<gene>
    <name evidence="1" type="ORF">ABGN05_00050</name>
</gene>
<organism evidence="1 2">
    <name type="scientific">Aquibium pacificus</name>
    <dbReference type="NCBI Taxonomy" id="3153579"/>
    <lineage>
        <taxon>Bacteria</taxon>
        <taxon>Pseudomonadati</taxon>
        <taxon>Pseudomonadota</taxon>
        <taxon>Alphaproteobacteria</taxon>
        <taxon>Hyphomicrobiales</taxon>
        <taxon>Phyllobacteriaceae</taxon>
        <taxon>Aquibium</taxon>
    </lineage>
</organism>
<dbReference type="SUPFAM" id="SSF49313">
    <property type="entry name" value="Cadherin-like"/>
    <property type="match status" value="1"/>
</dbReference>
<dbReference type="Gene3D" id="4.10.410.40">
    <property type="match status" value="1"/>
</dbReference>
<evidence type="ECO:0000313" key="1">
    <source>
        <dbReference type="EMBL" id="MEX0404048.1"/>
    </source>
</evidence>
<evidence type="ECO:0000313" key="2">
    <source>
        <dbReference type="Proteomes" id="UP001556692"/>
    </source>
</evidence>
<reference evidence="1 2" key="1">
    <citation type="submission" date="2024-05" db="EMBL/GenBank/DDBJ databases">
        <authorList>
            <person name="Jiang F."/>
        </authorList>
    </citation>
    <scope>NUCLEOTIDE SEQUENCE [LARGE SCALE GENOMIC DNA]</scope>
    <source>
        <strain evidence="1 2">LZ166</strain>
    </source>
</reference>
<keyword evidence="2" id="KW-1185">Reference proteome</keyword>
<comment type="caution">
    <text evidence="1">The sequence shown here is derived from an EMBL/GenBank/DDBJ whole genome shotgun (WGS) entry which is preliminary data.</text>
</comment>
<dbReference type="EMBL" id="JBDPGJ010000001">
    <property type="protein sequence ID" value="MEX0404048.1"/>
    <property type="molecule type" value="Genomic_DNA"/>
</dbReference>
<dbReference type="Gene3D" id="2.60.40.10">
    <property type="entry name" value="Immunoglobulins"/>
    <property type="match status" value="1"/>
</dbReference>
<dbReference type="InterPro" id="IPR015919">
    <property type="entry name" value="Cadherin-like_sf"/>
</dbReference>
<sequence length="245" mass="25456">MSIQTTAKSRVFIGDPNATIALLADFENESWTEIKEVEDLGEWGAEGTEVTFLSLADGHVRRRKGSIDSGTVELICGRDPSDPGQNKARAAVEEWLPYAFKVELNDKPTPDGSNTVFYFRAPVMSARNQFGTADDITKTTFALGIDGTILEVPAAPVVTMSPVSGALAAATESTPYTATVTASGGIGTVSYAVTDGDLPDGLSLNAATGEISGTPTAAGTENFTITATYSGAGEAEADYSIVVSA</sequence>
<proteinExistence type="predicted"/>
<dbReference type="Proteomes" id="UP001556692">
    <property type="component" value="Unassembled WGS sequence"/>
</dbReference>
<accession>A0ABV3SCG5</accession>
<dbReference type="Pfam" id="PF05345">
    <property type="entry name" value="He_PIG"/>
    <property type="match status" value="1"/>
</dbReference>
<protein>
    <submittedName>
        <fullName evidence="1">Ig domain-containing protein</fullName>
    </submittedName>
</protein>